<dbReference type="HOGENOM" id="CLU_1746407_0_0_9"/>
<protein>
    <submittedName>
        <fullName evidence="1">Uncharacterized protein</fullName>
    </submittedName>
</protein>
<sequence>MNDRKLLIQKKANYIKAKNEMQEITAFTVVEFLEIDSIDMLKYREKLKDLTSRRICPSIATIDVKSDVKEIVQWLKKELPFLANEAIWIIPCGDMGLWWAKVKVLDYCDALEQLWNQKHEISIINVDNGSLFRVGIDEDIIEIALAKTD</sequence>
<dbReference type="AlphaFoldDB" id="K0AXX8"/>
<proteinExistence type="predicted"/>
<accession>K0AXX8</accession>
<keyword evidence="2" id="KW-1185">Reference proteome</keyword>
<reference evidence="1 2" key="1">
    <citation type="journal article" date="2012" name="PLoS ONE">
        <title>The purine-utilizing bacterium Clostridium acidurici 9a: a genome-guided metabolic reconsideration.</title>
        <authorList>
            <person name="Hartwich K."/>
            <person name="Poehlein A."/>
            <person name="Daniel R."/>
        </authorList>
    </citation>
    <scope>NUCLEOTIDE SEQUENCE [LARGE SCALE GENOMIC DNA]</scope>
    <source>
        <strain evidence="2">ATCC 7906 / DSM 604 / BCRC 14475 / CIP 104303 / KCTC 5404 / NCIMB 10678 / 9a</strain>
    </source>
</reference>
<dbReference type="RefSeq" id="WP_014967794.1">
    <property type="nucleotide sequence ID" value="NC_018664.1"/>
</dbReference>
<evidence type="ECO:0000313" key="1">
    <source>
        <dbReference type="EMBL" id="AFS78658.1"/>
    </source>
</evidence>
<dbReference type="EMBL" id="CP003326">
    <property type="protein sequence ID" value="AFS78658.1"/>
    <property type="molecule type" value="Genomic_DNA"/>
</dbReference>
<dbReference type="KEGG" id="cad:Curi_c16510"/>
<dbReference type="Proteomes" id="UP000006094">
    <property type="component" value="Chromosome"/>
</dbReference>
<gene>
    <name evidence="1" type="ordered locus">Curi_c16510</name>
</gene>
<organism evidence="1 2">
    <name type="scientific">Gottschalkia acidurici (strain ATCC 7906 / DSM 604 / BCRC 14475 / CIP 104303 / KCTC 5404 / NCIMB 10678 / 9a)</name>
    <name type="common">Clostridium acidurici</name>
    <dbReference type="NCBI Taxonomy" id="1128398"/>
    <lineage>
        <taxon>Bacteria</taxon>
        <taxon>Bacillati</taxon>
        <taxon>Bacillota</taxon>
        <taxon>Tissierellia</taxon>
        <taxon>Tissierellales</taxon>
        <taxon>Gottschalkiaceae</taxon>
        <taxon>Gottschalkia</taxon>
    </lineage>
</organism>
<name>K0AXX8_GOTA9</name>
<evidence type="ECO:0000313" key="2">
    <source>
        <dbReference type="Proteomes" id="UP000006094"/>
    </source>
</evidence>